<name>A0A8K0KGL0_LADFU</name>
<dbReference type="PROSITE" id="PS50106">
    <property type="entry name" value="PDZ"/>
    <property type="match status" value="1"/>
</dbReference>
<dbReference type="GO" id="GO:0005737">
    <property type="term" value="C:cytoplasm"/>
    <property type="evidence" value="ECO:0007669"/>
    <property type="project" value="TreeGrafter"/>
</dbReference>
<dbReference type="OrthoDB" id="66881at2759"/>
<sequence length="129" mass="14204">MLKSGQKRPTTPNKSKSDISSHDAAAHWRQGVRETVITTGHDGSLNLSIRGGSDNGEFAYVCDIFQNKVKYVSGKLQEEDVLLEIQGQKVAGYTQRDVVAWLNHCCRNGNPVVLKTVAAGKRKNSIYES</sequence>
<dbReference type="PANTHER" id="PTHR10316:SF40">
    <property type="entry name" value="LD27118P"/>
    <property type="match status" value="1"/>
</dbReference>
<dbReference type="InterPro" id="IPR001478">
    <property type="entry name" value="PDZ"/>
</dbReference>
<dbReference type="PANTHER" id="PTHR10316">
    <property type="entry name" value="MEMBRANE ASSOCIATED GUANYLATE KINASE-RELATED"/>
    <property type="match status" value="1"/>
</dbReference>
<feature type="domain" description="PDZ" evidence="2">
    <location>
        <begin position="34"/>
        <end position="102"/>
    </location>
</feature>
<proteinExistence type="predicted"/>
<dbReference type="Proteomes" id="UP000792457">
    <property type="component" value="Unassembled WGS sequence"/>
</dbReference>
<protein>
    <recommendedName>
        <fullName evidence="2">PDZ domain-containing protein</fullName>
    </recommendedName>
</protein>
<dbReference type="SMART" id="SM00228">
    <property type="entry name" value="PDZ"/>
    <property type="match status" value="1"/>
</dbReference>
<evidence type="ECO:0000313" key="4">
    <source>
        <dbReference type="Proteomes" id="UP000792457"/>
    </source>
</evidence>
<gene>
    <name evidence="3" type="ORF">J437_LFUL013780</name>
</gene>
<dbReference type="InterPro" id="IPR036034">
    <property type="entry name" value="PDZ_sf"/>
</dbReference>
<evidence type="ECO:0000256" key="1">
    <source>
        <dbReference type="SAM" id="MobiDB-lite"/>
    </source>
</evidence>
<evidence type="ECO:0000259" key="2">
    <source>
        <dbReference type="PROSITE" id="PS50106"/>
    </source>
</evidence>
<dbReference type="Gene3D" id="2.30.42.10">
    <property type="match status" value="1"/>
</dbReference>
<dbReference type="CDD" id="cd06730">
    <property type="entry name" value="PDZ0_MAGI-1_3-like"/>
    <property type="match status" value="1"/>
</dbReference>
<dbReference type="SUPFAM" id="SSF50156">
    <property type="entry name" value="PDZ domain-like"/>
    <property type="match status" value="1"/>
</dbReference>
<dbReference type="Pfam" id="PF00595">
    <property type="entry name" value="PDZ"/>
    <property type="match status" value="1"/>
</dbReference>
<feature type="region of interest" description="Disordered" evidence="1">
    <location>
        <begin position="1"/>
        <end position="27"/>
    </location>
</feature>
<organism evidence="3 4">
    <name type="scientific">Ladona fulva</name>
    <name type="common">Scarce chaser dragonfly</name>
    <name type="synonym">Libellula fulva</name>
    <dbReference type="NCBI Taxonomy" id="123851"/>
    <lineage>
        <taxon>Eukaryota</taxon>
        <taxon>Metazoa</taxon>
        <taxon>Ecdysozoa</taxon>
        <taxon>Arthropoda</taxon>
        <taxon>Hexapoda</taxon>
        <taxon>Insecta</taxon>
        <taxon>Pterygota</taxon>
        <taxon>Palaeoptera</taxon>
        <taxon>Odonata</taxon>
        <taxon>Epiprocta</taxon>
        <taxon>Anisoptera</taxon>
        <taxon>Libelluloidea</taxon>
        <taxon>Libellulidae</taxon>
        <taxon>Ladona</taxon>
    </lineage>
</organism>
<evidence type="ECO:0000313" key="3">
    <source>
        <dbReference type="EMBL" id="KAG8233310.1"/>
    </source>
</evidence>
<keyword evidence="4" id="KW-1185">Reference proteome</keyword>
<reference evidence="3" key="2">
    <citation type="submission" date="2017-10" db="EMBL/GenBank/DDBJ databases">
        <title>Ladona fulva Genome sequencing and assembly.</title>
        <authorList>
            <person name="Murali S."/>
            <person name="Richards S."/>
            <person name="Bandaranaike D."/>
            <person name="Bellair M."/>
            <person name="Blankenburg K."/>
            <person name="Chao H."/>
            <person name="Dinh H."/>
            <person name="Doddapaneni H."/>
            <person name="Dugan-Rocha S."/>
            <person name="Elkadiri S."/>
            <person name="Gnanaolivu R."/>
            <person name="Hernandez B."/>
            <person name="Skinner E."/>
            <person name="Javaid M."/>
            <person name="Lee S."/>
            <person name="Li M."/>
            <person name="Ming W."/>
            <person name="Munidasa M."/>
            <person name="Muniz J."/>
            <person name="Nguyen L."/>
            <person name="Hughes D."/>
            <person name="Osuji N."/>
            <person name="Pu L.-L."/>
            <person name="Puazo M."/>
            <person name="Qu C."/>
            <person name="Quiroz J."/>
            <person name="Raj R."/>
            <person name="Weissenberger G."/>
            <person name="Xin Y."/>
            <person name="Zou X."/>
            <person name="Han Y."/>
            <person name="Worley K."/>
            <person name="Muzny D."/>
            <person name="Gibbs R."/>
        </authorList>
    </citation>
    <scope>NUCLEOTIDE SEQUENCE</scope>
    <source>
        <strain evidence="3">Sampled in the wild</strain>
    </source>
</reference>
<reference evidence="3" key="1">
    <citation type="submission" date="2013-04" db="EMBL/GenBank/DDBJ databases">
        <authorList>
            <person name="Qu J."/>
            <person name="Murali S.C."/>
            <person name="Bandaranaike D."/>
            <person name="Bellair M."/>
            <person name="Blankenburg K."/>
            <person name="Chao H."/>
            <person name="Dinh H."/>
            <person name="Doddapaneni H."/>
            <person name="Downs B."/>
            <person name="Dugan-Rocha S."/>
            <person name="Elkadiri S."/>
            <person name="Gnanaolivu R.D."/>
            <person name="Hernandez B."/>
            <person name="Javaid M."/>
            <person name="Jayaseelan J.C."/>
            <person name="Lee S."/>
            <person name="Li M."/>
            <person name="Ming W."/>
            <person name="Munidasa M."/>
            <person name="Muniz J."/>
            <person name="Nguyen L."/>
            <person name="Ongeri F."/>
            <person name="Osuji N."/>
            <person name="Pu L.-L."/>
            <person name="Puazo M."/>
            <person name="Qu C."/>
            <person name="Quiroz J."/>
            <person name="Raj R."/>
            <person name="Weissenberger G."/>
            <person name="Xin Y."/>
            <person name="Zou X."/>
            <person name="Han Y."/>
            <person name="Richards S."/>
            <person name="Worley K."/>
            <person name="Muzny D."/>
            <person name="Gibbs R."/>
        </authorList>
    </citation>
    <scope>NUCLEOTIDE SEQUENCE</scope>
    <source>
        <strain evidence="3">Sampled in the wild</strain>
    </source>
</reference>
<dbReference type="EMBL" id="KZ308707">
    <property type="protein sequence ID" value="KAG8233310.1"/>
    <property type="molecule type" value="Genomic_DNA"/>
</dbReference>
<comment type="caution">
    <text evidence="3">The sequence shown here is derived from an EMBL/GenBank/DDBJ whole genome shotgun (WGS) entry which is preliminary data.</text>
</comment>
<feature type="compositionally biased region" description="Basic and acidic residues" evidence="1">
    <location>
        <begin position="15"/>
        <end position="26"/>
    </location>
</feature>
<accession>A0A8K0KGL0</accession>
<dbReference type="AlphaFoldDB" id="A0A8K0KGL0"/>
<dbReference type="GO" id="GO:0007165">
    <property type="term" value="P:signal transduction"/>
    <property type="evidence" value="ECO:0007669"/>
    <property type="project" value="TreeGrafter"/>
</dbReference>